<dbReference type="Gene3D" id="3.30.420.10">
    <property type="entry name" value="Ribonuclease H-like superfamily/Ribonuclease H"/>
    <property type="match status" value="1"/>
</dbReference>
<dbReference type="KEGG" id="mflg:ABS361_18140"/>
<dbReference type="InterPro" id="IPR012337">
    <property type="entry name" value="RNaseH-like_sf"/>
</dbReference>
<dbReference type="EMBL" id="CP158568">
    <property type="protein sequence ID" value="XBY43958.1"/>
    <property type="molecule type" value="Genomic_DNA"/>
</dbReference>
<dbReference type="RefSeq" id="WP_407049054.1">
    <property type="nucleotide sequence ID" value="NZ_CP158568.1"/>
</dbReference>
<dbReference type="InterPro" id="IPR036397">
    <property type="entry name" value="RNaseH_sf"/>
</dbReference>
<dbReference type="AlphaFoldDB" id="A0AAU7XA69"/>
<dbReference type="GO" id="GO:0003676">
    <property type="term" value="F:nucleic acid binding"/>
    <property type="evidence" value="ECO:0007669"/>
    <property type="project" value="InterPro"/>
</dbReference>
<reference evidence="1" key="1">
    <citation type="submission" date="2024-06" db="EMBL/GenBank/DDBJ databases">
        <title>Methylostella associata gen. nov., sp. nov., a novel Ancalomicrobiaceae-affiliated facultatively methylotrophic bacteria that feed on methanotrophs of the genus Methylococcus.</title>
        <authorList>
            <person name="Saltykova V."/>
            <person name="Danilova O.V."/>
            <person name="Oshkin I.Y."/>
            <person name="Belova S.E."/>
            <person name="Pimenov N.V."/>
            <person name="Dedysh S.N."/>
        </authorList>
    </citation>
    <scope>NUCLEOTIDE SEQUENCE</scope>
    <source>
        <strain evidence="1">S20</strain>
    </source>
</reference>
<protein>
    <submittedName>
        <fullName evidence="1">DNA polymerase III subunit epsilon</fullName>
    </submittedName>
</protein>
<gene>
    <name evidence="1" type="ORF">ABS361_18140</name>
</gene>
<name>A0AAU7XA69_9HYPH</name>
<accession>A0AAU7XA69</accession>
<dbReference type="SUPFAM" id="SSF53098">
    <property type="entry name" value="Ribonuclease H-like"/>
    <property type="match status" value="1"/>
</dbReference>
<proteinExistence type="predicted"/>
<organism evidence="1">
    <name type="scientific">Methyloraptor flagellatus</name>
    <dbReference type="NCBI Taxonomy" id="3162530"/>
    <lineage>
        <taxon>Bacteria</taxon>
        <taxon>Pseudomonadati</taxon>
        <taxon>Pseudomonadota</taxon>
        <taxon>Alphaproteobacteria</taxon>
        <taxon>Hyphomicrobiales</taxon>
        <taxon>Ancalomicrobiaceae</taxon>
        <taxon>Methyloraptor</taxon>
    </lineage>
</organism>
<sequence length="207" mass="22904">MTPVIDRTTYFVTDIESDGPDPARNSMLAFATVAVRLEDGIVDSFEAVLSPRPDREQDPRTMTWWATEPEAHALATRDPRDPATVTADFVAWVERFPRPRAFAARPLFFDGRWIDEYLRAYAGVPLVAPPWEKAPLFSGAGIDIASVMTGVLGRPWREPLPADWLGDVPHSHAAIDDALGYAHLLLKFLKLGDANAPVLADLAEQRS</sequence>
<evidence type="ECO:0000313" key="1">
    <source>
        <dbReference type="EMBL" id="XBY43958.1"/>
    </source>
</evidence>